<comment type="cofactor">
    <cofactor evidence="1">
        <name>a divalent metal cation</name>
        <dbReference type="ChEBI" id="CHEBI:60240"/>
    </cofactor>
</comment>
<evidence type="ECO:0000256" key="3">
    <source>
        <dbReference type="ARBA" id="ARBA00006958"/>
    </source>
</evidence>
<dbReference type="EMBL" id="OIVN01000563">
    <property type="protein sequence ID" value="SPC82207.1"/>
    <property type="molecule type" value="Genomic_DNA"/>
</dbReference>
<dbReference type="PANTHER" id="PTHR22930">
    <property type="match status" value="1"/>
</dbReference>
<evidence type="ECO:0000256" key="7">
    <source>
        <dbReference type="ARBA" id="ARBA00023242"/>
    </source>
</evidence>
<feature type="region of interest" description="Disordered" evidence="8">
    <location>
        <begin position="1"/>
        <end position="47"/>
    </location>
</feature>
<dbReference type="Pfam" id="PF13359">
    <property type="entry name" value="DDE_Tnp_4"/>
    <property type="match status" value="1"/>
</dbReference>
<evidence type="ECO:0000256" key="8">
    <source>
        <dbReference type="SAM" id="MobiDB-lite"/>
    </source>
</evidence>
<name>A0A2N9ETS2_FAGSY</name>
<evidence type="ECO:0000256" key="2">
    <source>
        <dbReference type="ARBA" id="ARBA00004123"/>
    </source>
</evidence>
<dbReference type="Pfam" id="PF26138">
    <property type="entry name" value="DUF8040"/>
    <property type="match status" value="1"/>
</dbReference>
<dbReference type="GO" id="GO:0046872">
    <property type="term" value="F:metal ion binding"/>
    <property type="evidence" value="ECO:0007669"/>
    <property type="project" value="UniProtKB-KW"/>
</dbReference>
<evidence type="ECO:0000256" key="5">
    <source>
        <dbReference type="ARBA" id="ARBA00022723"/>
    </source>
</evidence>
<reference evidence="11" key="1">
    <citation type="submission" date="2018-02" db="EMBL/GenBank/DDBJ databases">
        <authorList>
            <person name="Cohen D.B."/>
            <person name="Kent A.D."/>
        </authorList>
    </citation>
    <scope>NUCLEOTIDE SEQUENCE</scope>
</reference>
<keyword evidence="5" id="KW-0479">Metal-binding</keyword>
<dbReference type="PANTHER" id="PTHR22930:SF259">
    <property type="entry name" value="OS08G0106900 PROTEIN"/>
    <property type="match status" value="1"/>
</dbReference>
<protein>
    <submittedName>
        <fullName evidence="11">Uncharacterized protein</fullName>
    </submittedName>
</protein>
<dbReference type="GO" id="GO:0005634">
    <property type="term" value="C:nucleus"/>
    <property type="evidence" value="ECO:0007669"/>
    <property type="project" value="UniProtKB-SubCell"/>
</dbReference>
<feature type="domain" description="DUF8040" evidence="10">
    <location>
        <begin position="167"/>
        <end position="261"/>
    </location>
</feature>
<sequence>MSIDPSAPMNFVDEDASSGSGDDANMLDGHKRQSGLPSSGRRKRSRKATGDAIVDAMLEIAAASKMRATAIMKNEDRFSISKCIKVLDEMQGQVYCFLWLNELSHLVGFVLFGYKVMVCTIKKTPKELLYTPAGMDDYDLDLDEMELVAAAAGYYYYNSITKQPRSSSPHGSGFMTEVLNGHDGGCQEMFRMDKHVFHKLCDILRQRGMLRDTAGVMIEEQLAIFLNIIGHNERNRVIQERFQHSGETISRHFNNVLKAIKSLSREFLQPPLLTTPSEILGNNRFDPYFKDCIGVIDGMQIPAHVPAKDQSRFRNRKGILSQNVLAACTFDLQFIFIYPGWEGSAADSRVLRAVLDDPDQNFPQIPEGKYYLVDTGYSNTEGFIAPYQGVRYHIHEFRGANQLPRNAKELFNHRHSSLRNVIQRSFNVLNTRFPILKLAPQYAFHTQRDIVIAACVLHNYIRREDRNDWLFASVEGVMVDELPDFDEQPDMQLSSPIQEQVAFSFRESIAATMWDDFINNWDAW</sequence>
<dbReference type="InterPro" id="IPR027806">
    <property type="entry name" value="HARBI1_dom"/>
</dbReference>
<evidence type="ECO:0000313" key="11">
    <source>
        <dbReference type="EMBL" id="SPC82207.1"/>
    </source>
</evidence>
<organism evidence="11">
    <name type="scientific">Fagus sylvatica</name>
    <name type="common">Beechnut</name>
    <dbReference type="NCBI Taxonomy" id="28930"/>
    <lineage>
        <taxon>Eukaryota</taxon>
        <taxon>Viridiplantae</taxon>
        <taxon>Streptophyta</taxon>
        <taxon>Embryophyta</taxon>
        <taxon>Tracheophyta</taxon>
        <taxon>Spermatophyta</taxon>
        <taxon>Magnoliopsida</taxon>
        <taxon>eudicotyledons</taxon>
        <taxon>Gunneridae</taxon>
        <taxon>Pentapetalae</taxon>
        <taxon>rosids</taxon>
        <taxon>fabids</taxon>
        <taxon>Fagales</taxon>
        <taxon>Fagaceae</taxon>
        <taxon>Fagus</taxon>
    </lineage>
</organism>
<proteinExistence type="inferred from homology"/>
<keyword evidence="7" id="KW-0539">Nucleus</keyword>
<dbReference type="GO" id="GO:0016787">
    <property type="term" value="F:hydrolase activity"/>
    <property type="evidence" value="ECO:0007669"/>
    <property type="project" value="UniProtKB-KW"/>
</dbReference>
<dbReference type="GO" id="GO:0004518">
    <property type="term" value="F:nuclease activity"/>
    <property type="evidence" value="ECO:0007669"/>
    <property type="project" value="UniProtKB-KW"/>
</dbReference>
<dbReference type="InterPro" id="IPR058353">
    <property type="entry name" value="DUF8040"/>
</dbReference>
<keyword evidence="4" id="KW-0540">Nuclease</keyword>
<comment type="subcellular location">
    <subcellularLocation>
        <location evidence="2">Nucleus</location>
    </subcellularLocation>
</comment>
<evidence type="ECO:0000256" key="6">
    <source>
        <dbReference type="ARBA" id="ARBA00022801"/>
    </source>
</evidence>
<feature type="domain" description="DDE Tnp4" evidence="9">
    <location>
        <begin position="296"/>
        <end position="459"/>
    </location>
</feature>
<comment type="similarity">
    <text evidence="3">Belongs to the HARBI1 family.</text>
</comment>
<evidence type="ECO:0000256" key="4">
    <source>
        <dbReference type="ARBA" id="ARBA00022722"/>
    </source>
</evidence>
<gene>
    <name evidence="11" type="ORF">FSB_LOCUS10089</name>
</gene>
<dbReference type="AlphaFoldDB" id="A0A2N9ETS2"/>
<dbReference type="InterPro" id="IPR045249">
    <property type="entry name" value="HARBI1-like"/>
</dbReference>
<accession>A0A2N9ETS2</accession>
<evidence type="ECO:0000259" key="10">
    <source>
        <dbReference type="Pfam" id="PF26138"/>
    </source>
</evidence>
<evidence type="ECO:0000259" key="9">
    <source>
        <dbReference type="Pfam" id="PF13359"/>
    </source>
</evidence>
<evidence type="ECO:0000256" key="1">
    <source>
        <dbReference type="ARBA" id="ARBA00001968"/>
    </source>
</evidence>
<keyword evidence="6" id="KW-0378">Hydrolase</keyword>